<sequence length="52" mass="5911">MNEQQTAPLLIDVQIGPLWETFKREEALTTDFYVTLVGVGHTTGTVFCRLNR</sequence>
<dbReference type="EMBL" id="CP098755">
    <property type="protein sequence ID" value="USG65941.1"/>
    <property type="molecule type" value="Genomic_DNA"/>
</dbReference>
<evidence type="ECO:0000313" key="2">
    <source>
        <dbReference type="Proteomes" id="UP001056500"/>
    </source>
</evidence>
<keyword evidence="2" id="KW-1185">Reference proteome</keyword>
<name>A0ABY4WGJ8_9BACL</name>
<gene>
    <name evidence="1" type="ORF">NDK47_00870</name>
</gene>
<protein>
    <submittedName>
        <fullName evidence="1">Uncharacterized protein</fullName>
    </submittedName>
</protein>
<proteinExistence type="predicted"/>
<reference evidence="1" key="1">
    <citation type="submission" date="2022-06" db="EMBL/GenBank/DDBJ databases">
        <title>Genome sequencing of Brevibacillus sp. BB3-R1.</title>
        <authorList>
            <person name="Heo J."/>
            <person name="Lee D."/>
            <person name="Won M."/>
            <person name="Han B.-H."/>
            <person name="Hong S.-B."/>
            <person name="Kwon S.-W."/>
        </authorList>
    </citation>
    <scope>NUCLEOTIDE SEQUENCE</scope>
    <source>
        <strain evidence="1">BB3-R1</strain>
    </source>
</reference>
<organism evidence="1 2">
    <name type="scientific">Brevibacillus ruminantium</name>
    <dbReference type="NCBI Taxonomy" id="2950604"/>
    <lineage>
        <taxon>Bacteria</taxon>
        <taxon>Bacillati</taxon>
        <taxon>Bacillota</taxon>
        <taxon>Bacilli</taxon>
        <taxon>Bacillales</taxon>
        <taxon>Paenibacillaceae</taxon>
        <taxon>Brevibacillus</taxon>
    </lineage>
</organism>
<dbReference type="RefSeq" id="WP_251873025.1">
    <property type="nucleotide sequence ID" value="NZ_CP098755.1"/>
</dbReference>
<accession>A0ABY4WGJ8</accession>
<dbReference type="Proteomes" id="UP001056500">
    <property type="component" value="Chromosome"/>
</dbReference>
<evidence type="ECO:0000313" key="1">
    <source>
        <dbReference type="EMBL" id="USG65941.1"/>
    </source>
</evidence>